<reference evidence="2 3" key="1">
    <citation type="submission" date="2019-05" db="EMBL/GenBank/DDBJ databases">
        <authorList>
            <consortium name="Science for Life Laboratories"/>
        </authorList>
    </citation>
    <scope>NUCLEOTIDE SEQUENCE [LARGE SCALE GENOMIC DNA]</scope>
    <source>
        <strain evidence="2">Soil9</strain>
    </source>
</reference>
<dbReference type="AlphaFoldDB" id="A0A6P2CWU6"/>
<dbReference type="InterPro" id="IPR056106">
    <property type="entry name" value="DUF7689"/>
</dbReference>
<evidence type="ECO:0000313" key="3">
    <source>
        <dbReference type="Proteomes" id="UP000464178"/>
    </source>
</evidence>
<proteinExistence type="predicted"/>
<keyword evidence="3" id="KW-1185">Reference proteome</keyword>
<name>A0A6P2CWU6_9BACT</name>
<dbReference type="Pfam" id="PF24738">
    <property type="entry name" value="DUF7689"/>
    <property type="match status" value="1"/>
</dbReference>
<evidence type="ECO:0000259" key="1">
    <source>
        <dbReference type="Pfam" id="PF24738"/>
    </source>
</evidence>
<organism evidence="2 3">
    <name type="scientific">Gemmata massiliana</name>
    <dbReference type="NCBI Taxonomy" id="1210884"/>
    <lineage>
        <taxon>Bacteria</taxon>
        <taxon>Pseudomonadati</taxon>
        <taxon>Planctomycetota</taxon>
        <taxon>Planctomycetia</taxon>
        <taxon>Gemmatales</taxon>
        <taxon>Gemmataceae</taxon>
        <taxon>Gemmata</taxon>
    </lineage>
</organism>
<evidence type="ECO:0000313" key="2">
    <source>
        <dbReference type="EMBL" id="VTR93373.1"/>
    </source>
</evidence>
<dbReference type="RefSeq" id="WP_162668109.1">
    <property type="nucleotide sequence ID" value="NZ_LR593886.1"/>
</dbReference>
<dbReference type="KEGG" id="gms:SOIL9_43410"/>
<sequence length="154" mass="17170">MNSNDEIESYFPGLRGKNWQLTSHRNTQYNCIAWAACDSTQWWWPGDPADGYHWPAGIDRIETLEAFIAAYTLLGYETCADLAPEVGFEKVAIFVDADGKPTHAARQLNGGRWTSKLGNLEDIEHDLQDVCGDLYGTVARIMKRALPQPGPVAQ</sequence>
<dbReference type="Proteomes" id="UP000464178">
    <property type="component" value="Chromosome"/>
</dbReference>
<dbReference type="EMBL" id="LR593886">
    <property type="protein sequence ID" value="VTR93373.1"/>
    <property type="molecule type" value="Genomic_DNA"/>
</dbReference>
<feature type="domain" description="DUF7689" evidence="1">
    <location>
        <begin position="21"/>
        <end position="143"/>
    </location>
</feature>
<accession>A0A6P2CWU6</accession>
<gene>
    <name evidence="2" type="ORF">SOIL9_43410</name>
</gene>
<protein>
    <recommendedName>
        <fullName evidence="1">DUF7689 domain-containing protein</fullName>
    </recommendedName>
</protein>